<dbReference type="OrthoDB" id="3231000at2759"/>
<gene>
    <name evidence="3" type="ORF">BCR34DRAFT_593459</name>
</gene>
<feature type="region of interest" description="Disordered" evidence="1">
    <location>
        <begin position="676"/>
        <end position="699"/>
    </location>
</feature>
<dbReference type="AlphaFoldDB" id="A0A1Y1YHP8"/>
<keyword evidence="2" id="KW-1133">Transmembrane helix</keyword>
<feature type="transmembrane region" description="Helical" evidence="2">
    <location>
        <begin position="524"/>
        <end position="542"/>
    </location>
</feature>
<keyword evidence="2" id="KW-0472">Membrane</keyword>
<evidence type="ECO:0000256" key="1">
    <source>
        <dbReference type="SAM" id="MobiDB-lite"/>
    </source>
</evidence>
<feature type="transmembrane region" description="Helical" evidence="2">
    <location>
        <begin position="630"/>
        <end position="651"/>
    </location>
</feature>
<feature type="transmembrane region" description="Helical" evidence="2">
    <location>
        <begin position="598"/>
        <end position="618"/>
    </location>
</feature>
<protein>
    <submittedName>
        <fullName evidence="3">Uncharacterized protein</fullName>
    </submittedName>
</protein>
<dbReference type="Gene3D" id="1.20.58.340">
    <property type="entry name" value="Magnesium transport protein CorA, transmembrane region"/>
    <property type="match status" value="1"/>
</dbReference>
<sequence>MPEPQPSTTPDAEAATRQQDAANILSSDKEYLDYVAELALFIPTRHLDGLLNGYRHMWAGRICVVDTCHPRTGGPPPAVYLTPGPGCYEDLLAKMKSLCGRGMGQSSTSEPETRLFMVEDLCPQLLELVGQAFRFPHPEIFANHLMESGHTSLKPPSVWTTQNLEKPFASIAWLRPVRRLDGEYGLDISKNIWAAVNTEADADEDDDSDENIRNNLEVEAEFLPFPWMVPETRKKGTPKPRPTTNILRDSISLSATPHIPDAPNDVPFAWEEKATMQVFKHDQYTNVLLLLDPSPILISTSNEDEKEKKGLPYKALRKQRHTPWTLTGMVNSREREPFHERTNPTAEDVRLTLEAGRFNPRHEVTNPVLALLRVIRQDTNDCFALMSESLEAINTISMDDFQMQENLNFWRMLMNRMQKVVQTLTGDLRKFVEDIHESTVPDEIHRLVVEVETSGEKLMEKIRQCSSNLRADMSLLESRRGIAEAESVTRLTELAFIFIPLSFVSSLFSMQVNELASGVPLTSFIYAALITTFLIYGLRLLVRTTPFKSASRVIVTKIRDDNKLGPNQPIPFSGILKSIWYCLQFVVRWAFYGNGQVWTFWLFFTAAGLSIIPVALLWTQSKMDVSFKAIGTIILVPVGFTFAWLLASYLMSSDNNPPWSVSALRVRVAKALRSLHRRERNSQNSQNAQNLQAEQDTEV</sequence>
<keyword evidence="2" id="KW-0812">Transmembrane</keyword>
<dbReference type="EMBL" id="MCFA01000232">
    <property type="protein sequence ID" value="ORX97560.1"/>
    <property type="molecule type" value="Genomic_DNA"/>
</dbReference>
<evidence type="ECO:0000256" key="2">
    <source>
        <dbReference type="SAM" id="Phobius"/>
    </source>
</evidence>
<accession>A0A1Y1YHP8</accession>
<organism evidence="3 4">
    <name type="scientific">Clohesyomyces aquaticus</name>
    <dbReference type="NCBI Taxonomy" id="1231657"/>
    <lineage>
        <taxon>Eukaryota</taxon>
        <taxon>Fungi</taxon>
        <taxon>Dikarya</taxon>
        <taxon>Ascomycota</taxon>
        <taxon>Pezizomycotina</taxon>
        <taxon>Dothideomycetes</taxon>
        <taxon>Pleosporomycetidae</taxon>
        <taxon>Pleosporales</taxon>
        <taxon>Lindgomycetaceae</taxon>
        <taxon>Clohesyomyces</taxon>
    </lineage>
</organism>
<dbReference type="GO" id="GO:0016020">
    <property type="term" value="C:membrane"/>
    <property type="evidence" value="ECO:0007669"/>
    <property type="project" value="InterPro"/>
</dbReference>
<feature type="compositionally biased region" description="Low complexity" evidence="1">
    <location>
        <begin position="682"/>
        <end position="699"/>
    </location>
</feature>
<dbReference type="STRING" id="1231657.A0A1Y1YHP8"/>
<dbReference type="GO" id="GO:0046873">
    <property type="term" value="F:metal ion transmembrane transporter activity"/>
    <property type="evidence" value="ECO:0007669"/>
    <property type="project" value="InterPro"/>
</dbReference>
<comment type="caution">
    <text evidence="3">The sequence shown here is derived from an EMBL/GenBank/DDBJ whole genome shotgun (WGS) entry which is preliminary data.</text>
</comment>
<reference evidence="3 4" key="1">
    <citation type="submission" date="2016-07" db="EMBL/GenBank/DDBJ databases">
        <title>Pervasive Adenine N6-methylation of Active Genes in Fungi.</title>
        <authorList>
            <consortium name="DOE Joint Genome Institute"/>
            <person name="Mondo S.J."/>
            <person name="Dannebaum R.O."/>
            <person name="Kuo R.C."/>
            <person name="Labutti K."/>
            <person name="Haridas S."/>
            <person name="Kuo A."/>
            <person name="Salamov A."/>
            <person name="Ahrendt S.R."/>
            <person name="Lipzen A."/>
            <person name="Sullivan W."/>
            <person name="Andreopoulos W.B."/>
            <person name="Clum A."/>
            <person name="Lindquist E."/>
            <person name="Daum C."/>
            <person name="Ramamoorthy G.K."/>
            <person name="Gryganskyi A."/>
            <person name="Culley D."/>
            <person name="Magnuson J.K."/>
            <person name="James T.Y."/>
            <person name="O'Malley M.A."/>
            <person name="Stajich J.E."/>
            <person name="Spatafora J.W."/>
            <person name="Visel A."/>
            <person name="Grigoriev I.V."/>
        </authorList>
    </citation>
    <scope>NUCLEOTIDE SEQUENCE [LARGE SCALE GENOMIC DNA]</scope>
    <source>
        <strain evidence="3 4">CBS 115471</strain>
    </source>
</reference>
<keyword evidence="4" id="KW-1185">Reference proteome</keyword>
<dbReference type="Proteomes" id="UP000193144">
    <property type="component" value="Unassembled WGS sequence"/>
</dbReference>
<evidence type="ECO:0000313" key="4">
    <source>
        <dbReference type="Proteomes" id="UP000193144"/>
    </source>
</evidence>
<name>A0A1Y1YHP8_9PLEO</name>
<evidence type="ECO:0000313" key="3">
    <source>
        <dbReference type="EMBL" id="ORX97560.1"/>
    </source>
</evidence>
<proteinExistence type="predicted"/>